<dbReference type="InterPro" id="IPR046947">
    <property type="entry name" value="LytR-like"/>
</dbReference>
<evidence type="ECO:0000259" key="4">
    <source>
        <dbReference type="PROSITE" id="PS50110"/>
    </source>
</evidence>
<evidence type="ECO:0000313" key="7">
    <source>
        <dbReference type="Proteomes" id="UP000027770"/>
    </source>
</evidence>
<dbReference type="Pfam" id="PF04397">
    <property type="entry name" value="LytTR"/>
    <property type="match status" value="1"/>
</dbReference>
<dbReference type="GO" id="GO:0003677">
    <property type="term" value="F:DNA binding"/>
    <property type="evidence" value="ECO:0007669"/>
    <property type="project" value="InterPro"/>
</dbReference>
<dbReference type="AlphaFoldDB" id="A0AA40IT99"/>
<dbReference type="RefSeq" id="WP_039220449.1">
    <property type="nucleotide sequence ID" value="NZ_JENW01000112.1"/>
</dbReference>
<comment type="function">
    <text evidence="2">May play the central regulatory role in sporulation. It may be an element of the effector pathway responsible for the activation of sporulation genes in response to nutritional stress. Spo0A may act in concert with spo0H (a sigma factor) to control the expression of some genes that are critical to the sporulation process.</text>
</comment>
<keyword evidence="3" id="KW-0597">Phosphoprotein</keyword>
<dbReference type="PANTHER" id="PTHR37299:SF1">
    <property type="entry name" value="STAGE 0 SPORULATION PROTEIN A HOMOLOG"/>
    <property type="match status" value="1"/>
</dbReference>
<accession>A0AA40IT99</accession>
<feature type="modified residue" description="4-aspartylphosphate" evidence="3">
    <location>
        <position position="53"/>
    </location>
</feature>
<feature type="domain" description="HTH LytTR-type" evidence="5">
    <location>
        <begin position="131"/>
        <end position="236"/>
    </location>
</feature>
<evidence type="ECO:0000259" key="5">
    <source>
        <dbReference type="PROSITE" id="PS50930"/>
    </source>
</evidence>
<dbReference type="InterPro" id="IPR007492">
    <property type="entry name" value="LytTR_DNA-bd_dom"/>
</dbReference>
<comment type="caution">
    <text evidence="6">The sequence shown here is derived from an EMBL/GenBank/DDBJ whole genome shotgun (WGS) entry which is preliminary data.</text>
</comment>
<protein>
    <recommendedName>
        <fullName evidence="1">Stage 0 sporulation protein A homolog</fullName>
    </recommendedName>
</protein>
<evidence type="ECO:0000256" key="1">
    <source>
        <dbReference type="ARBA" id="ARBA00018672"/>
    </source>
</evidence>
<dbReference type="PANTHER" id="PTHR37299">
    <property type="entry name" value="TRANSCRIPTIONAL REGULATOR-RELATED"/>
    <property type="match status" value="1"/>
</dbReference>
<reference evidence="6 7" key="1">
    <citation type="submission" date="2014-02" db="EMBL/GenBank/DDBJ databases">
        <title>Plasmidome dynamics in the species complex Clostridium novyi sensu lato converts strains of independent lineages into distinctly different pathogens.</title>
        <authorList>
            <person name="Skarin H."/>
            <person name="Segerman B."/>
        </authorList>
    </citation>
    <scope>NUCLEOTIDE SEQUENCE [LARGE SCALE GENOMIC DNA]</scope>
    <source>
        <strain evidence="6 7">ATCC 27606</strain>
    </source>
</reference>
<dbReference type="PROSITE" id="PS50110">
    <property type="entry name" value="RESPONSE_REGULATORY"/>
    <property type="match status" value="1"/>
</dbReference>
<dbReference type="EMBL" id="JENW01000112">
    <property type="protein sequence ID" value="KEI14805.1"/>
    <property type="molecule type" value="Genomic_DNA"/>
</dbReference>
<dbReference type="SMART" id="SM00448">
    <property type="entry name" value="REC"/>
    <property type="match status" value="1"/>
</dbReference>
<feature type="domain" description="Response regulatory" evidence="4">
    <location>
        <begin position="2"/>
        <end position="116"/>
    </location>
</feature>
<keyword evidence="7" id="KW-1185">Reference proteome</keyword>
<name>A0AA40IT99_CLONO</name>
<evidence type="ECO:0000256" key="3">
    <source>
        <dbReference type="PROSITE-ProRule" id="PRU00169"/>
    </source>
</evidence>
<dbReference type="PROSITE" id="PS50930">
    <property type="entry name" value="HTH_LYTTR"/>
    <property type="match status" value="1"/>
</dbReference>
<dbReference type="GO" id="GO:0000156">
    <property type="term" value="F:phosphorelay response regulator activity"/>
    <property type="evidence" value="ECO:0007669"/>
    <property type="project" value="InterPro"/>
</dbReference>
<dbReference type="Gene3D" id="2.20.25.10">
    <property type="match status" value="1"/>
</dbReference>
<dbReference type="CDD" id="cd17532">
    <property type="entry name" value="REC_LytTR_AlgR-like"/>
    <property type="match status" value="1"/>
</dbReference>
<evidence type="ECO:0000313" key="6">
    <source>
        <dbReference type="EMBL" id="KEI14805.1"/>
    </source>
</evidence>
<sequence>MNCIVVDDEYPAREELKYFINEASKITIDGEFDDSIEALKYIQENEPDIIFLDISMPKLDGMALAHIINDLNKKIIVVFITAYKEHALEAFEIEAFDYILKPYSEERIITTLKRLENLKNQSIENSIKNKIALKKNDKLKVINISEIFYCKADEKRTQIFTQDNKYIENCSISDFYKKLPKNIFFRTHRSYIVNIDKIIEIIPWFNNTYMIKLKDMDEEIPVSRNNLNFFKNLMNI</sequence>
<proteinExistence type="predicted"/>
<evidence type="ECO:0000256" key="2">
    <source>
        <dbReference type="ARBA" id="ARBA00024867"/>
    </source>
</evidence>
<dbReference type="InterPro" id="IPR001789">
    <property type="entry name" value="Sig_transdc_resp-reg_receiver"/>
</dbReference>
<dbReference type="Proteomes" id="UP000027770">
    <property type="component" value="Unassembled WGS sequence"/>
</dbReference>
<gene>
    <name evidence="6" type="ORF">Z959_00925</name>
</gene>
<dbReference type="Pfam" id="PF00072">
    <property type="entry name" value="Response_reg"/>
    <property type="match status" value="1"/>
</dbReference>
<dbReference type="Gene3D" id="2.40.50.40">
    <property type="match status" value="1"/>
</dbReference>
<organism evidence="6 7">
    <name type="scientific">Clostridium novyi B str. ATCC 27606</name>
    <dbReference type="NCBI Taxonomy" id="1443123"/>
    <lineage>
        <taxon>Bacteria</taxon>
        <taxon>Bacillati</taxon>
        <taxon>Bacillota</taxon>
        <taxon>Clostridia</taxon>
        <taxon>Eubacteriales</taxon>
        <taxon>Clostridiaceae</taxon>
        <taxon>Clostridium</taxon>
    </lineage>
</organism>
<dbReference type="SMART" id="SM00850">
    <property type="entry name" value="LytTR"/>
    <property type="match status" value="1"/>
</dbReference>
<dbReference type="InterPro" id="IPR011006">
    <property type="entry name" value="CheY-like_superfamily"/>
</dbReference>
<dbReference type="SUPFAM" id="SSF52172">
    <property type="entry name" value="CheY-like"/>
    <property type="match status" value="1"/>
</dbReference>
<dbReference type="Gene3D" id="3.40.50.2300">
    <property type="match status" value="1"/>
</dbReference>